<keyword evidence="2" id="KW-1185">Reference proteome</keyword>
<sequence length="62" mass="6871">MTDITTLPGKQVDVKLLKRNPFKGVMTNLGLSNENLPVNPSNVPLLRSLEGELKKLEEELVV</sequence>
<comment type="caution">
    <text evidence="1">The sequence shown here is derived from an EMBL/GenBank/DDBJ whole genome shotgun (WGS) entry which is preliminary data.</text>
</comment>
<dbReference type="EMBL" id="JBHRZT010000068">
    <property type="protein sequence ID" value="MFC3885034.1"/>
    <property type="molecule type" value="Genomic_DNA"/>
</dbReference>
<protein>
    <submittedName>
        <fullName evidence="1">Uncharacterized protein</fullName>
    </submittedName>
</protein>
<organism evidence="1 2">
    <name type="scientific">Bacillus songklensis</name>
    <dbReference type="NCBI Taxonomy" id="1069116"/>
    <lineage>
        <taxon>Bacteria</taxon>
        <taxon>Bacillati</taxon>
        <taxon>Bacillota</taxon>
        <taxon>Bacilli</taxon>
        <taxon>Bacillales</taxon>
        <taxon>Bacillaceae</taxon>
        <taxon>Bacillus</taxon>
    </lineage>
</organism>
<reference evidence="2" key="1">
    <citation type="journal article" date="2019" name="Int. J. Syst. Evol. Microbiol.">
        <title>The Global Catalogue of Microorganisms (GCM) 10K type strain sequencing project: providing services to taxonomists for standard genome sequencing and annotation.</title>
        <authorList>
            <consortium name="The Broad Institute Genomics Platform"/>
            <consortium name="The Broad Institute Genome Sequencing Center for Infectious Disease"/>
            <person name="Wu L."/>
            <person name="Ma J."/>
        </authorList>
    </citation>
    <scope>NUCLEOTIDE SEQUENCE [LARGE SCALE GENOMIC DNA]</scope>
    <source>
        <strain evidence="2">CCUG 61889</strain>
    </source>
</reference>
<evidence type="ECO:0000313" key="1">
    <source>
        <dbReference type="EMBL" id="MFC3885034.1"/>
    </source>
</evidence>
<dbReference type="RefSeq" id="WP_377917072.1">
    <property type="nucleotide sequence ID" value="NZ_JBHRZT010000068.1"/>
</dbReference>
<evidence type="ECO:0000313" key="2">
    <source>
        <dbReference type="Proteomes" id="UP001595752"/>
    </source>
</evidence>
<name>A0ABV8B6N0_9BACI</name>
<proteinExistence type="predicted"/>
<gene>
    <name evidence="1" type="ORF">ACFOU2_16780</name>
</gene>
<accession>A0ABV8B6N0</accession>
<dbReference type="Proteomes" id="UP001595752">
    <property type="component" value="Unassembled WGS sequence"/>
</dbReference>